<dbReference type="InterPro" id="IPR012902">
    <property type="entry name" value="N_methyl_site"/>
</dbReference>
<name>F0SGF6_RUBBR</name>
<dbReference type="Pfam" id="PF07596">
    <property type="entry name" value="SBP_bac_10"/>
    <property type="match status" value="1"/>
</dbReference>
<dbReference type="SUPFAM" id="SSF54523">
    <property type="entry name" value="Pili subunits"/>
    <property type="match status" value="1"/>
</dbReference>
<dbReference type="PANTHER" id="PTHR30093:SF2">
    <property type="entry name" value="TYPE II SECRETION SYSTEM PROTEIN H"/>
    <property type="match status" value="1"/>
</dbReference>
<reference evidence="4" key="1">
    <citation type="submission" date="2011-02" db="EMBL/GenBank/DDBJ databases">
        <title>The complete genome of Planctomyces brasiliensis DSM 5305.</title>
        <authorList>
            <person name="Lucas S."/>
            <person name="Copeland A."/>
            <person name="Lapidus A."/>
            <person name="Bruce D."/>
            <person name="Goodwin L."/>
            <person name="Pitluck S."/>
            <person name="Kyrpides N."/>
            <person name="Mavromatis K."/>
            <person name="Pagani I."/>
            <person name="Ivanova N."/>
            <person name="Ovchinnikova G."/>
            <person name="Lu M."/>
            <person name="Detter J.C."/>
            <person name="Han C."/>
            <person name="Land M."/>
            <person name="Hauser L."/>
            <person name="Markowitz V."/>
            <person name="Cheng J.-F."/>
            <person name="Hugenholtz P."/>
            <person name="Woyke T."/>
            <person name="Wu D."/>
            <person name="Tindall B."/>
            <person name="Pomrenke H.G."/>
            <person name="Brambilla E."/>
            <person name="Klenk H.-P."/>
            <person name="Eisen J.A."/>
        </authorList>
    </citation>
    <scope>NUCLEOTIDE SEQUENCE [LARGE SCALE GENOMIC DNA]</scope>
    <source>
        <strain evidence="4">ATCC 49424 / DSM 5305 / JCM 21570 / NBRC 103401 / IFAM 1448</strain>
    </source>
</reference>
<dbReference type="InterPro" id="IPR045584">
    <property type="entry name" value="Pilin-like"/>
</dbReference>
<dbReference type="PANTHER" id="PTHR30093">
    <property type="entry name" value="GENERAL SECRETION PATHWAY PROTEIN G"/>
    <property type="match status" value="1"/>
</dbReference>
<sequence length="377" mass="42038">MPVAEQMQTYFPTTRRHGFTLVELLVVIAIISLLVSLLLPAVQQAREAARRAQCKNNLKQIGIALHNYHDTAGMFPLYNIGQTTTGDETSRTGRISGLVMLLPYLEQGNIYDQFDFNKGFANSTVVRPNHPNFQAIANHISGFLCPSDFQARMNTAYGRGVGNLNYAVNFGWPRQATGFNGERDFDPTTSPSGNGEMGFPNGFATIYYDNTLYSSSNDPNTSCTVRVRDIIDGTTNTAAFSEILINVGGYNDPDLRRQHYRSYSSPTIGTLRNVYEDCRDYPSGFTSYSQWIGGTWAVVDGNSSTMYQHLMPPNSKSCYWNNQWWHHNMQITPSSEHAGGVSVLMADGSVRFVSDNIYLDTWWALGARDDGTPIESF</sequence>
<feature type="domain" description="DUF1559" evidence="2">
    <location>
        <begin position="43"/>
        <end position="357"/>
    </location>
</feature>
<keyword evidence="4" id="KW-1185">Reference proteome</keyword>
<dbReference type="Gene3D" id="3.30.700.10">
    <property type="entry name" value="Glycoprotein, Type 4 Pilin"/>
    <property type="match status" value="1"/>
</dbReference>
<dbReference type="NCBIfam" id="TIGR04294">
    <property type="entry name" value="pre_pil_HX9DG"/>
    <property type="match status" value="1"/>
</dbReference>
<dbReference type="STRING" id="756272.Plabr_2957"/>
<evidence type="ECO:0000313" key="3">
    <source>
        <dbReference type="EMBL" id="ADY60555.1"/>
    </source>
</evidence>
<dbReference type="Pfam" id="PF07963">
    <property type="entry name" value="N_methyl"/>
    <property type="match status" value="1"/>
</dbReference>
<proteinExistence type="predicted"/>
<dbReference type="EMBL" id="CP002546">
    <property type="protein sequence ID" value="ADY60555.1"/>
    <property type="molecule type" value="Genomic_DNA"/>
</dbReference>
<dbReference type="InterPro" id="IPR011453">
    <property type="entry name" value="DUF1559"/>
</dbReference>
<dbReference type="eggNOG" id="COG2165">
    <property type="taxonomic scope" value="Bacteria"/>
</dbReference>
<dbReference type="AlphaFoldDB" id="F0SGF6"/>
<dbReference type="PROSITE" id="PS00409">
    <property type="entry name" value="PROKAR_NTER_METHYL"/>
    <property type="match status" value="1"/>
</dbReference>
<dbReference type="Proteomes" id="UP000006860">
    <property type="component" value="Chromosome"/>
</dbReference>
<dbReference type="RefSeq" id="WP_013629276.1">
    <property type="nucleotide sequence ID" value="NC_015174.1"/>
</dbReference>
<keyword evidence="1" id="KW-1133">Transmembrane helix</keyword>
<feature type="transmembrane region" description="Helical" evidence="1">
    <location>
        <begin position="21"/>
        <end position="42"/>
    </location>
</feature>
<evidence type="ECO:0000256" key="1">
    <source>
        <dbReference type="SAM" id="Phobius"/>
    </source>
</evidence>
<dbReference type="NCBIfam" id="TIGR02532">
    <property type="entry name" value="IV_pilin_GFxxxE"/>
    <property type="match status" value="1"/>
</dbReference>
<gene>
    <name evidence="3" type="ordered locus">Plabr_2957</name>
</gene>
<organism evidence="3 4">
    <name type="scientific">Rubinisphaera brasiliensis (strain ATCC 49424 / DSM 5305 / JCM 21570 / IAM 15109 / NBRC 103401 / IFAM 1448)</name>
    <name type="common">Planctomyces brasiliensis</name>
    <dbReference type="NCBI Taxonomy" id="756272"/>
    <lineage>
        <taxon>Bacteria</taxon>
        <taxon>Pseudomonadati</taxon>
        <taxon>Planctomycetota</taxon>
        <taxon>Planctomycetia</taxon>
        <taxon>Planctomycetales</taxon>
        <taxon>Planctomycetaceae</taxon>
        <taxon>Rubinisphaera</taxon>
    </lineage>
</organism>
<dbReference type="InterPro" id="IPR027558">
    <property type="entry name" value="Pre_pil_HX9DG_C"/>
</dbReference>
<dbReference type="HOGENOM" id="CLU_041661_0_0_0"/>
<protein>
    <recommendedName>
        <fullName evidence="2">DUF1559 domain-containing protein</fullName>
    </recommendedName>
</protein>
<evidence type="ECO:0000259" key="2">
    <source>
        <dbReference type="Pfam" id="PF07596"/>
    </source>
</evidence>
<evidence type="ECO:0000313" key="4">
    <source>
        <dbReference type="Proteomes" id="UP000006860"/>
    </source>
</evidence>
<accession>F0SGF6</accession>
<keyword evidence="1" id="KW-0472">Membrane</keyword>
<keyword evidence="1" id="KW-0812">Transmembrane</keyword>
<dbReference type="KEGG" id="pbs:Plabr_2957"/>